<evidence type="ECO:0000313" key="4">
    <source>
        <dbReference type="Proteomes" id="UP000606274"/>
    </source>
</evidence>
<evidence type="ECO:0000313" key="3">
    <source>
        <dbReference type="EMBL" id="KAF7709975.1"/>
    </source>
</evidence>
<evidence type="ECO:0000259" key="2">
    <source>
        <dbReference type="Pfam" id="PF20846"/>
    </source>
</evidence>
<dbReference type="Proteomes" id="UP000606274">
    <property type="component" value="Unassembled WGS sequence"/>
</dbReference>
<evidence type="ECO:0000259" key="1">
    <source>
        <dbReference type="Pfam" id="PF14893"/>
    </source>
</evidence>
<feature type="domain" description="Paraneoplastic antigen Ma-like N-terminal" evidence="2">
    <location>
        <begin position="3"/>
        <end position="92"/>
    </location>
</feature>
<keyword evidence="4" id="KW-1185">Reference proteome</keyword>
<dbReference type="Pfam" id="PF14893">
    <property type="entry name" value="PNMA"/>
    <property type="match status" value="1"/>
</dbReference>
<name>A0A8T0BSX6_SILME</name>
<gene>
    <name evidence="3" type="ORF">HF521_016825</name>
</gene>
<comment type="caution">
    <text evidence="3">The sequence shown here is derived from an EMBL/GenBank/DDBJ whole genome shotgun (WGS) entry which is preliminary data.</text>
</comment>
<feature type="non-terminal residue" evidence="3">
    <location>
        <position position="356"/>
    </location>
</feature>
<reference evidence="3" key="1">
    <citation type="submission" date="2020-08" db="EMBL/GenBank/DDBJ databases">
        <title>Chromosome-level assembly of Southern catfish (Silurus meridionalis) provides insights into visual adaptation to the nocturnal and benthic lifestyles.</title>
        <authorList>
            <person name="Zhang Y."/>
            <person name="Wang D."/>
            <person name="Peng Z."/>
        </authorList>
    </citation>
    <scope>NUCLEOTIDE SEQUENCE</scope>
    <source>
        <strain evidence="3">SWU-2019-XX</strain>
        <tissue evidence="3">Muscle</tissue>
    </source>
</reference>
<organism evidence="3 4">
    <name type="scientific">Silurus meridionalis</name>
    <name type="common">Southern catfish</name>
    <name type="synonym">Silurus soldatovi meridionalis</name>
    <dbReference type="NCBI Taxonomy" id="175797"/>
    <lineage>
        <taxon>Eukaryota</taxon>
        <taxon>Metazoa</taxon>
        <taxon>Chordata</taxon>
        <taxon>Craniata</taxon>
        <taxon>Vertebrata</taxon>
        <taxon>Euteleostomi</taxon>
        <taxon>Actinopterygii</taxon>
        <taxon>Neopterygii</taxon>
        <taxon>Teleostei</taxon>
        <taxon>Ostariophysi</taxon>
        <taxon>Siluriformes</taxon>
        <taxon>Siluridae</taxon>
        <taxon>Silurus</taxon>
    </lineage>
</organism>
<proteinExistence type="predicted"/>
<dbReference type="InterPro" id="IPR026523">
    <property type="entry name" value="PNMA"/>
</dbReference>
<protein>
    <submittedName>
        <fullName evidence="3">Uncharacterized protein</fullName>
    </submittedName>
</protein>
<dbReference type="InterPro" id="IPR048271">
    <property type="entry name" value="PNMA_N"/>
</dbReference>
<sequence length="356" mass="39994">MDLSQAVEWSRQVQVSPANCIILSGVPLDVKDETIMEVLNTVKVFGRTRIRGRRGDRTGMNLFLLIESSINVDPKILPPEVGIPGVVGPWSVHVLETVDPVVQETTFKEKLMFLIQQEGKSLSDVKSLFEAEPSPNVNVDLNLVNAIDRLVDKCTQGSRDSLTYRKLRVFSGVQPVPPGEDDYESWAEQAAQMIGEWQCAETVKRQRIVESLRGPAADIVRFLKVSSQNSTVADYLRALDTAYGSTESESDLMVKFGSTYQEPGETLSTFMYRLDKVLHRIFLKGCVKVEDLNKKRMEQIIKGALTTDMVAMRLRVTYSLREPPNFSDLLREVREEENWISSRDGPKVGVATTTVH</sequence>
<feature type="domain" description="Paraneoplastic antigen Ma-like C-terminal" evidence="1">
    <location>
        <begin position="170"/>
        <end position="330"/>
    </location>
</feature>
<accession>A0A8T0BSX6</accession>
<dbReference type="EMBL" id="JABFDY010000003">
    <property type="protein sequence ID" value="KAF7709975.1"/>
    <property type="molecule type" value="Genomic_DNA"/>
</dbReference>
<dbReference type="PANTHER" id="PTHR23095">
    <property type="entry name" value="PARANEOPLASTIC ANTIGEN"/>
    <property type="match status" value="1"/>
</dbReference>
<dbReference type="PANTHER" id="PTHR23095:SF17">
    <property type="entry name" value="PARANEOPLASTIC ANTIGEN MA1"/>
    <property type="match status" value="1"/>
</dbReference>
<dbReference type="AlphaFoldDB" id="A0A8T0BSX6"/>
<dbReference type="InterPro" id="IPR048270">
    <property type="entry name" value="PNMA_C"/>
</dbReference>
<dbReference type="Pfam" id="PF20846">
    <property type="entry name" value="PNMA_N"/>
    <property type="match status" value="1"/>
</dbReference>